<dbReference type="Proteomes" id="UP000077266">
    <property type="component" value="Unassembled WGS sequence"/>
</dbReference>
<proteinExistence type="predicted"/>
<feature type="compositionally biased region" description="Low complexity" evidence="1">
    <location>
        <begin position="152"/>
        <end position="165"/>
    </location>
</feature>
<accession>A0A165DET7</accession>
<feature type="compositionally biased region" description="Low complexity" evidence="1">
    <location>
        <begin position="175"/>
        <end position="190"/>
    </location>
</feature>
<feature type="region of interest" description="Disordered" evidence="1">
    <location>
        <begin position="67"/>
        <end position="324"/>
    </location>
</feature>
<dbReference type="InParanoid" id="A0A165DET7"/>
<dbReference type="EMBL" id="KV426227">
    <property type="protein sequence ID" value="KZV84382.1"/>
    <property type="molecule type" value="Genomic_DNA"/>
</dbReference>
<evidence type="ECO:0000313" key="3">
    <source>
        <dbReference type="Proteomes" id="UP000077266"/>
    </source>
</evidence>
<feature type="compositionally biased region" description="Low complexity" evidence="1">
    <location>
        <begin position="91"/>
        <end position="120"/>
    </location>
</feature>
<feature type="compositionally biased region" description="Low complexity" evidence="1">
    <location>
        <begin position="310"/>
        <end position="323"/>
    </location>
</feature>
<gene>
    <name evidence="2" type="ORF">EXIGLDRAFT_753866</name>
</gene>
<evidence type="ECO:0000313" key="2">
    <source>
        <dbReference type="EMBL" id="KZV84382.1"/>
    </source>
</evidence>
<protein>
    <recommendedName>
        <fullName evidence="4">Rho termination factor N-terminal domain-containing protein</fullName>
    </recommendedName>
</protein>
<feature type="compositionally biased region" description="Polar residues" evidence="1">
    <location>
        <begin position="201"/>
        <end position="218"/>
    </location>
</feature>
<feature type="compositionally biased region" description="Low complexity" evidence="1">
    <location>
        <begin position="228"/>
        <end position="261"/>
    </location>
</feature>
<dbReference type="OrthoDB" id="2368680at2759"/>
<name>A0A165DET7_EXIGL</name>
<evidence type="ECO:0000256" key="1">
    <source>
        <dbReference type="SAM" id="MobiDB-lite"/>
    </source>
</evidence>
<keyword evidence="3" id="KW-1185">Reference proteome</keyword>
<dbReference type="STRING" id="1314781.A0A165DET7"/>
<evidence type="ECO:0008006" key="4">
    <source>
        <dbReference type="Google" id="ProtNLM"/>
    </source>
</evidence>
<sequence>MSTSTTTRGLTVAQLKALCKDLGLKNYSKLGKAALLEKIQAARAPEATPRAVERAAVDVQESRLVAGYDPGTAPTSSVSAGAGAEAGGEGSTSTGRAAGGSTLASTPNTAHSTSKAAAASEQGRGPPQPVLVALPPHKGAHSDLGLGGAKMSTTGGTSDYSSSSTAVPADAHDQSSTSMLLSSSSTAHSTSEPRTLEEDTQPIQSGSLARPPRNNSDLDISLGSGANTRSSSTYVSASTTRSSSPSAHQDASSSTLASSPPAKKRTASAAGLDAPARDAIVKAARTHAARASRDRFKVPPVPERPAAGLATSPAPVSAPALASMGSSSRQPLAATSFQVLRPRTLTPASSPFLAMPTPTPADKTALKSSPVFNLSISQPGRRFQPLRPTVLPSLPVPIPLKSDDAALKVQLDFTILPSITLPAPRLITLPMSLRQRGRARDWAVILMRLTDKERKQCVLVCKAMRYGVYLSAAQILRVDFPGARLTSVVRNVALDVKDMWPYLRLRRAELASRRAAYDISFLPSFYARFGIGEPIAPALWTSPDHEDQLTVTIRFLIAKAWFAISLGGSDARIREWLQGTVIDAQEVTPRNVWTITQQHQNETETLYIVYETCEVVGKSDSPSTSASDIPLRNDWATHIANGTLTKKPLLEYVVWHNGEDYNRGISTAWLRRVAEQGDIGRVKRQIAERYILACVAANSVSGTYKTVRQMADEFAGVSVSDPNMPNKASHSGSLSLYLPEHHYVESVCFITQKVLHPALAAVQTPAREYIVLRHTVCFMYNSLLDPTVLS</sequence>
<reference evidence="2 3" key="1">
    <citation type="journal article" date="2016" name="Mol. Biol. Evol.">
        <title>Comparative Genomics of Early-Diverging Mushroom-Forming Fungi Provides Insights into the Origins of Lignocellulose Decay Capabilities.</title>
        <authorList>
            <person name="Nagy L.G."/>
            <person name="Riley R."/>
            <person name="Tritt A."/>
            <person name="Adam C."/>
            <person name="Daum C."/>
            <person name="Floudas D."/>
            <person name="Sun H."/>
            <person name="Yadav J.S."/>
            <person name="Pangilinan J."/>
            <person name="Larsson K.H."/>
            <person name="Matsuura K."/>
            <person name="Barry K."/>
            <person name="Labutti K."/>
            <person name="Kuo R."/>
            <person name="Ohm R.A."/>
            <person name="Bhattacharya S.S."/>
            <person name="Shirouzu T."/>
            <person name="Yoshinaga Y."/>
            <person name="Martin F.M."/>
            <person name="Grigoriev I.V."/>
            <person name="Hibbett D.S."/>
        </authorList>
    </citation>
    <scope>NUCLEOTIDE SEQUENCE [LARGE SCALE GENOMIC DNA]</scope>
    <source>
        <strain evidence="2 3">HHB12029</strain>
    </source>
</reference>
<organism evidence="2 3">
    <name type="scientific">Exidia glandulosa HHB12029</name>
    <dbReference type="NCBI Taxonomy" id="1314781"/>
    <lineage>
        <taxon>Eukaryota</taxon>
        <taxon>Fungi</taxon>
        <taxon>Dikarya</taxon>
        <taxon>Basidiomycota</taxon>
        <taxon>Agaricomycotina</taxon>
        <taxon>Agaricomycetes</taxon>
        <taxon>Auriculariales</taxon>
        <taxon>Exidiaceae</taxon>
        <taxon>Exidia</taxon>
    </lineage>
</organism>
<dbReference type="AlphaFoldDB" id="A0A165DET7"/>